<feature type="transmembrane region" description="Helical" evidence="1">
    <location>
        <begin position="49"/>
        <end position="68"/>
    </location>
</feature>
<dbReference type="RefSeq" id="WP_207970779.1">
    <property type="nucleotide sequence ID" value="NZ_CP071795.1"/>
</dbReference>
<proteinExistence type="predicted"/>
<keyword evidence="3" id="KW-1185">Reference proteome</keyword>
<accession>A0ABX7SQT4</accession>
<evidence type="ECO:0000256" key="1">
    <source>
        <dbReference type="SAM" id="Phobius"/>
    </source>
</evidence>
<name>A0ABX7SQT4_9FLAO</name>
<dbReference type="Proteomes" id="UP000663935">
    <property type="component" value="Chromosome"/>
</dbReference>
<gene>
    <name evidence="2" type="ORF">JL193_10615</name>
</gene>
<reference evidence="2 3" key="1">
    <citation type="submission" date="2021-03" db="EMBL/GenBank/DDBJ databases">
        <title>Complete genome of Polaribacter_sp.G4M1.</title>
        <authorList>
            <person name="Jeong S.W."/>
            <person name="Bae J.W."/>
        </authorList>
    </citation>
    <scope>NUCLEOTIDE SEQUENCE [LARGE SCALE GENOMIC DNA]</scope>
    <source>
        <strain evidence="2 3">G4M1</strain>
    </source>
</reference>
<sequence>MASLYSTYTTKELRKKVKKQKIMAMVQTIVIVLMLIFGVFSWINKGISFYTFMPLFFIPMLFVMSFELKKLKKELAQRTK</sequence>
<protein>
    <recommendedName>
        <fullName evidence="4">Redox-active disulfide protein 2</fullName>
    </recommendedName>
</protein>
<keyword evidence="1" id="KW-0472">Membrane</keyword>
<keyword evidence="1" id="KW-0812">Transmembrane</keyword>
<evidence type="ECO:0000313" key="3">
    <source>
        <dbReference type="Proteomes" id="UP000663935"/>
    </source>
</evidence>
<dbReference type="EMBL" id="CP071795">
    <property type="protein sequence ID" value="QTD36595.1"/>
    <property type="molecule type" value="Genomic_DNA"/>
</dbReference>
<evidence type="ECO:0000313" key="2">
    <source>
        <dbReference type="EMBL" id="QTD36595.1"/>
    </source>
</evidence>
<feature type="transmembrane region" description="Helical" evidence="1">
    <location>
        <begin position="21"/>
        <end position="43"/>
    </location>
</feature>
<organism evidence="2 3">
    <name type="scientific">Polaribacter batillariae</name>
    <dbReference type="NCBI Taxonomy" id="2808900"/>
    <lineage>
        <taxon>Bacteria</taxon>
        <taxon>Pseudomonadati</taxon>
        <taxon>Bacteroidota</taxon>
        <taxon>Flavobacteriia</taxon>
        <taxon>Flavobacteriales</taxon>
        <taxon>Flavobacteriaceae</taxon>
    </lineage>
</organism>
<keyword evidence="1" id="KW-1133">Transmembrane helix</keyword>
<evidence type="ECO:0008006" key="4">
    <source>
        <dbReference type="Google" id="ProtNLM"/>
    </source>
</evidence>